<dbReference type="AlphaFoldDB" id="A0AAP0K961"/>
<feature type="transmembrane region" description="Helical" evidence="1">
    <location>
        <begin position="6"/>
        <end position="27"/>
    </location>
</feature>
<proteinExistence type="predicted"/>
<sequence>MVLEWVALSYAATTEATMLVLLTLPFLRPIPKQSNIRLKDPPETPPHIPPILLLPIPRHLLKVQLSPQFRPLPRLLSHYRRETFVHLTYPRVTTPHTLIVSFYGPLNTPLLPSDAGGDEWQRRGERRGATARWHVAGPIDPRRDTTIVDKAS</sequence>
<comment type="caution">
    <text evidence="2">The sequence shown here is derived from an EMBL/GenBank/DDBJ whole genome shotgun (WGS) entry which is preliminary data.</text>
</comment>
<keyword evidence="3" id="KW-1185">Reference proteome</keyword>
<keyword evidence="1" id="KW-0812">Transmembrane</keyword>
<evidence type="ECO:0000256" key="1">
    <source>
        <dbReference type="SAM" id="Phobius"/>
    </source>
</evidence>
<accession>A0AAP0K961</accession>
<evidence type="ECO:0000313" key="3">
    <source>
        <dbReference type="Proteomes" id="UP001419268"/>
    </source>
</evidence>
<keyword evidence="1" id="KW-0472">Membrane</keyword>
<dbReference type="EMBL" id="JBBNAG010000003">
    <property type="protein sequence ID" value="KAK9148212.1"/>
    <property type="molecule type" value="Genomic_DNA"/>
</dbReference>
<name>A0AAP0K961_9MAGN</name>
<gene>
    <name evidence="2" type="ORF">Scep_006969</name>
</gene>
<evidence type="ECO:0000313" key="2">
    <source>
        <dbReference type="EMBL" id="KAK9148212.1"/>
    </source>
</evidence>
<reference evidence="2 3" key="1">
    <citation type="submission" date="2024-01" db="EMBL/GenBank/DDBJ databases">
        <title>Genome assemblies of Stephania.</title>
        <authorList>
            <person name="Yang L."/>
        </authorList>
    </citation>
    <scope>NUCLEOTIDE SEQUENCE [LARGE SCALE GENOMIC DNA]</scope>
    <source>
        <strain evidence="2">JXDWG</strain>
        <tissue evidence="2">Leaf</tissue>
    </source>
</reference>
<dbReference type="Proteomes" id="UP001419268">
    <property type="component" value="Unassembled WGS sequence"/>
</dbReference>
<protein>
    <submittedName>
        <fullName evidence="2">Uncharacterized protein</fullName>
    </submittedName>
</protein>
<keyword evidence="1" id="KW-1133">Transmembrane helix</keyword>
<organism evidence="2 3">
    <name type="scientific">Stephania cephalantha</name>
    <dbReference type="NCBI Taxonomy" id="152367"/>
    <lineage>
        <taxon>Eukaryota</taxon>
        <taxon>Viridiplantae</taxon>
        <taxon>Streptophyta</taxon>
        <taxon>Embryophyta</taxon>
        <taxon>Tracheophyta</taxon>
        <taxon>Spermatophyta</taxon>
        <taxon>Magnoliopsida</taxon>
        <taxon>Ranunculales</taxon>
        <taxon>Menispermaceae</taxon>
        <taxon>Menispermoideae</taxon>
        <taxon>Cissampelideae</taxon>
        <taxon>Stephania</taxon>
    </lineage>
</organism>